<gene>
    <name evidence="1" type="ORF">I6H42_01355</name>
</gene>
<dbReference type="Proteomes" id="UP000595220">
    <property type="component" value="Chromosome"/>
</dbReference>
<dbReference type="RefSeq" id="WP_074632923.1">
    <property type="nucleotide sequence ID" value="NZ_CP066065.1"/>
</dbReference>
<dbReference type="EMBL" id="CP066065">
    <property type="protein sequence ID" value="QQC44106.1"/>
    <property type="molecule type" value="Genomic_DNA"/>
</dbReference>
<protein>
    <submittedName>
        <fullName evidence="1">Uncharacterized protein</fullName>
    </submittedName>
</protein>
<sequence>MPGNSLSTISDTAVASVGENESAEGIQSVDKILAILALGYAVAYNDGVSRAKSGEVAWSMWNGSFGYALEAAAAASPTLGVGYLGWSQGFKGECRQHNYCYYR</sequence>
<name>A0AAP9Y8K3_9ACTO</name>
<organism evidence="1 2">
    <name type="scientific">Schaalia meyeri</name>
    <dbReference type="NCBI Taxonomy" id="52773"/>
    <lineage>
        <taxon>Bacteria</taxon>
        <taxon>Bacillati</taxon>
        <taxon>Actinomycetota</taxon>
        <taxon>Actinomycetes</taxon>
        <taxon>Actinomycetales</taxon>
        <taxon>Actinomycetaceae</taxon>
        <taxon>Schaalia</taxon>
    </lineage>
</organism>
<evidence type="ECO:0000313" key="1">
    <source>
        <dbReference type="EMBL" id="QQC44106.1"/>
    </source>
</evidence>
<proteinExistence type="predicted"/>
<reference evidence="1 2" key="1">
    <citation type="submission" date="2020-12" db="EMBL/GenBank/DDBJ databases">
        <title>FDA dAtabase for Regulatory Grade micrObial Sequences (FDA-ARGOS): Supporting development and validation of Infectious Disease Dx tests.</title>
        <authorList>
            <person name="Sproer C."/>
            <person name="Gronow S."/>
            <person name="Severitt S."/>
            <person name="Schroder I."/>
            <person name="Tallon L."/>
            <person name="Sadzewicz L."/>
            <person name="Zhao X."/>
            <person name="Boylan J."/>
            <person name="Ott S."/>
            <person name="Bowen H."/>
            <person name="Vavikolanu K."/>
            <person name="Mehta A."/>
            <person name="Aluvathingal J."/>
            <person name="Nadendla S."/>
            <person name="Lowell S."/>
            <person name="Myers T."/>
            <person name="Yan Y."/>
            <person name="Sichtig H."/>
        </authorList>
    </citation>
    <scope>NUCLEOTIDE SEQUENCE [LARGE SCALE GENOMIC DNA]</scope>
    <source>
        <strain evidence="1 2">FDAARGOS_985</strain>
    </source>
</reference>
<evidence type="ECO:0000313" key="2">
    <source>
        <dbReference type="Proteomes" id="UP000595220"/>
    </source>
</evidence>
<accession>A0AAP9Y8K3</accession>
<keyword evidence="2" id="KW-1185">Reference proteome</keyword>
<dbReference type="AlphaFoldDB" id="A0AAP9Y8K3"/>